<dbReference type="InterPro" id="IPR000889">
    <property type="entry name" value="Glutathione_peroxidase"/>
</dbReference>
<dbReference type="GO" id="GO:0034599">
    <property type="term" value="P:cellular response to oxidative stress"/>
    <property type="evidence" value="ECO:0007669"/>
    <property type="project" value="TreeGrafter"/>
</dbReference>
<dbReference type="RefSeq" id="WP_115332762.1">
    <property type="nucleotide sequence ID" value="NZ_CAAAHP010000010.1"/>
</dbReference>
<keyword evidence="7" id="KW-1185">Reference proteome</keyword>
<dbReference type="AlphaFoldDB" id="A0A378KDR8"/>
<dbReference type="Proteomes" id="UP000254794">
    <property type="component" value="Unassembled WGS sequence"/>
</dbReference>
<accession>A0A378KDR8</accession>
<evidence type="ECO:0000256" key="3">
    <source>
        <dbReference type="ARBA" id="ARBA00023002"/>
    </source>
</evidence>
<feature type="active site" evidence="4">
    <location>
        <position position="50"/>
    </location>
</feature>
<dbReference type="PANTHER" id="PTHR11592">
    <property type="entry name" value="GLUTATHIONE PEROXIDASE"/>
    <property type="match status" value="1"/>
</dbReference>
<keyword evidence="3 5" id="KW-0560">Oxidoreductase</keyword>
<dbReference type="PROSITE" id="PS00460">
    <property type="entry name" value="GLUTATHIONE_PEROXID_1"/>
    <property type="match status" value="1"/>
</dbReference>
<dbReference type="OrthoDB" id="9785502at2"/>
<dbReference type="SUPFAM" id="SSF52833">
    <property type="entry name" value="Thioredoxin-like"/>
    <property type="match status" value="1"/>
</dbReference>
<dbReference type="InterPro" id="IPR029759">
    <property type="entry name" value="GPX_AS"/>
</dbReference>
<reference evidence="6 7" key="1">
    <citation type="submission" date="2018-06" db="EMBL/GenBank/DDBJ databases">
        <authorList>
            <consortium name="Pathogen Informatics"/>
            <person name="Doyle S."/>
        </authorList>
    </citation>
    <scope>NUCLEOTIDE SEQUENCE [LARGE SCALE GENOMIC DNA]</scope>
    <source>
        <strain evidence="6 7">NCTC13316</strain>
    </source>
</reference>
<dbReference type="GO" id="GO:0004601">
    <property type="term" value="F:peroxidase activity"/>
    <property type="evidence" value="ECO:0007669"/>
    <property type="project" value="UniProtKB-KW"/>
</dbReference>
<dbReference type="PIRSF" id="PIRSF000303">
    <property type="entry name" value="Glutathion_perox"/>
    <property type="match status" value="1"/>
</dbReference>
<keyword evidence="2 5" id="KW-0575">Peroxidase</keyword>
<evidence type="ECO:0000256" key="1">
    <source>
        <dbReference type="ARBA" id="ARBA00006926"/>
    </source>
</evidence>
<dbReference type="InterPro" id="IPR036249">
    <property type="entry name" value="Thioredoxin-like_sf"/>
</dbReference>
<evidence type="ECO:0000256" key="2">
    <source>
        <dbReference type="ARBA" id="ARBA00022559"/>
    </source>
</evidence>
<organism evidence="6 7">
    <name type="scientific">Legionella busanensis</name>
    <dbReference type="NCBI Taxonomy" id="190655"/>
    <lineage>
        <taxon>Bacteria</taxon>
        <taxon>Pseudomonadati</taxon>
        <taxon>Pseudomonadota</taxon>
        <taxon>Gammaproteobacteria</taxon>
        <taxon>Legionellales</taxon>
        <taxon>Legionellaceae</taxon>
        <taxon>Legionella</taxon>
    </lineage>
</organism>
<evidence type="ECO:0000256" key="4">
    <source>
        <dbReference type="PIRSR" id="PIRSR000303-1"/>
    </source>
</evidence>
<evidence type="ECO:0000313" key="7">
    <source>
        <dbReference type="Proteomes" id="UP000254794"/>
    </source>
</evidence>
<dbReference type="PRINTS" id="PR01011">
    <property type="entry name" value="GLUTPROXDASE"/>
</dbReference>
<sequence>MSTNIASANTNKPYDNAYNYSFNTLVGQQPLPLSQFKGKVLLIVNTASKCGFTPQYASLETLYQKYKARGLIILGVPSNDFGSQEPGTEQDIAEFCRINYGVSFPMTAKEVVSGQEAHPFFRWAKQKLGFGSAPKWNFHKYLINRKGELITFYYSTTKPDSSRLVKAVEKALDEQ</sequence>
<proteinExistence type="inferred from homology"/>
<name>A0A378KDR8_9GAMM</name>
<dbReference type="Gene3D" id="3.40.30.10">
    <property type="entry name" value="Glutaredoxin"/>
    <property type="match status" value="1"/>
</dbReference>
<dbReference type="EMBL" id="UGOD01000003">
    <property type="protein sequence ID" value="STX81372.1"/>
    <property type="molecule type" value="Genomic_DNA"/>
</dbReference>
<gene>
    <name evidence="6" type="primary">btuE</name>
    <name evidence="6" type="ORF">NCTC13316_03241</name>
</gene>
<evidence type="ECO:0000256" key="5">
    <source>
        <dbReference type="RuleBase" id="RU000499"/>
    </source>
</evidence>
<evidence type="ECO:0000313" key="6">
    <source>
        <dbReference type="EMBL" id="STX81372.1"/>
    </source>
</evidence>
<dbReference type="CDD" id="cd00340">
    <property type="entry name" value="GSH_Peroxidase"/>
    <property type="match status" value="1"/>
</dbReference>
<dbReference type="PROSITE" id="PS51355">
    <property type="entry name" value="GLUTATHIONE_PEROXID_3"/>
    <property type="match status" value="1"/>
</dbReference>
<comment type="similarity">
    <text evidence="1 5">Belongs to the glutathione peroxidase family.</text>
</comment>
<dbReference type="PANTHER" id="PTHR11592:SF78">
    <property type="entry name" value="GLUTATHIONE PEROXIDASE"/>
    <property type="match status" value="1"/>
</dbReference>
<protein>
    <recommendedName>
        <fullName evidence="5">Glutathione peroxidase</fullName>
    </recommendedName>
</protein>
<dbReference type="Pfam" id="PF00255">
    <property type="entry name" value="GSHPx"/>
    <property type="match status" value="1"/>
</dbReference>